<protein>
    <submittedName>
        <fullName evidence="2">Uncharacterized protein</fullName>
    </submittedName>
</protein>
<evidence type="ECO:0000313" key="2">
    <source>
        <dbReference type="EMBL" id="KZV50413.1"/>
    </source>
</evidence>
<name>A0A2Z7CUE0_9LAMI</name>
<dbReference type="Proteomes" id="UP000250235">
    <property type="component" value="Unassembled WGS sequence"/>
</dbReference>
<sequence>MDRIRHSSSSNIEGPSSFADWSEPVAKSSKLLFTVTFLRRLPPLPAVVLSERGGAGFLVSCYSDCYQIEAVERP</sequence>
<gene>
    <name evidence="2" type="ORF">F511_08064</name>
</gene>
<dbReference type="EMBL" id="KQ992429">
    <property type="protein sequence ID" value="KZV50413.1"/>
    <property type="molecule type" value="Genomic_DNA"/>
</dbReference>
<feature type="region of interest" description="Disordered" evidence="1">
    <location>
        <begin position="1"/>
        <end position="21"/>
    </location>
</feature>
<accession>A0A2Z7CUE0</accession>
<dbReference type="AlphaFoldDB" id="A0A2Z7CUE0"/>
<evidence type="ECO:0000313" key="3">
    <source>
        <dbReference type="Proteomes" id="UP000250235"/>
    </source>
</evidence>
<evidence type="ECO:0000256" key="1">
    <source>
        <dbReference type="SAM" id="MobiDB-lite"/>
    </source>
</evidence>
<proteinExistence type="predicted"/>
<organism evidence="2 3">
    <name type="scientific">Dorcoceras hygrometricum</name>
    <dbReference type="NCBI Taxonomy" id="472368"/>
    <lineage>
        <taxon>Eukaryota</taxon>
        <taxon>Viridiplantae</taxon>
        <taxon>Streptophyta</taxon>
        <taxon>Embryophyta</taxon>
        <taxon>Tracheophyta</taxon>
        <taxon>Spermatophyta</taxon>
        <taxon>Magnoliopsida</taxon>
        <taxon>eudicotyledons</taxon>
        <taxon>Gunneridae</taxon>
        <taxon>Pentapetalae</taxon>
        <taxon>asterids</taxon>
        <taxon>lamiids</taxon>
        <taxon>Lamiales</taxon>
        <taxon>Gesneriaceae</taxon>
        <taxon>Didymocarpoideae</taxon>
        <taxon>Trichosporeae</taxon>
        <taxon>Loxocarpinae</taxon>
        <taxon>Dorcoceras</taxon>
    </lineage>
</organism>
<keyword evidence="3" id="KW-1185">Reference proteome</keyword>
<reference evidence="2 3" key="1">
    <citation type="journal article" date="2015" name="Proc. Natl. Acad. Sci. U.S.A.">
        <title>The resurrection genome of Boea hygrometrica: A blueprint for survival of dehydration.</title>
        <authorList>
            <person name="Xiao L."/>
            <person name="Yang G."/>
            <person name="Zhang L."/>
            <person name="Yang X."/>
            <person name="Zhao S."/>
            <person name="Ji Z."/>
            <person name="Zhou Q."/>
            <person name="Hu M."/>
            <person name="Wang Y."/>
            <person name="Chen M."/>
            <person name="Xu Y."/>
            <person name="Jin H."/>
            <person name="Xiao X."/>
            <person name="Hu G."/>
            <person name="Bao F."/>
            <person name="Hu Y."/>
            <person name="Wan P."/>
            <person name="Li L."/>
            <person name="Deng X."/>
            <person name="Kuang T."/>
            <person name="Xiang C."/>
            <person name="Zhu J.K."/>
            <person name="Oliver M.J."/>
            <person name="He Y."/>
        </authorList>
    </citation>
    <scope>NUCLEOTIDE SEQUENCE [LARGE SCALE GENOMIC DNA]</scope>
    <source>
        <strain evidence="3">cv. XS01</strain>
    </source>
</reference>